<gene>
    <name evidence="2" type="ORF">MAIT1_00329</name>
</gene>
<evidence type="ECO:0000313" key="3">
    <source>
        <dbReference type="Proteomes" id="UP000194003"/>
    </source>
</evidence>
<dbReference type="PANTHER" id="PTHR16255">
    <property type="entry name" value="REQUIRED FOR MEIOTIC NUCLEAR DIVISION PROTEIN 1 HOMOLOG"/>
    <property type="match status" value="1"/>
</dbReference>
<proteinExistence type="predicted"/>
<sequence>MTIPTLPQRDRIPVTALYLGERLEHREMEREDTELGWGRHMLPVGEGGCAVLFRFGVVVLFGVEERDEAAFLERVQPLLRKSFETPWREEMTLVIGALDQLGPSSSVQLAGGDVARLAVVADALAKSVVLERYESEVEDAFEQIEPMAEALRHGGRVRAGSRELLRHIGDVLLAEQRTVGRAAVSERPDSLWEHPELERLHHELAEELELRERDHALERKLSTISHASELLLELQHTRSSLRVEWYITILIVVEIGLTLYEMWWK</sequence>
<dbReference type="Proteomes" id="UP000194003">
    <property type="component" value="Unassembled WGS sequence"/>
</dbReference>
<dbReference type="PANTHER" id="PTHR16255:SF1">
    <property type="entry name" value="REQUIRED FOR MEIOTIC NUCLEAR DIVISION PROTEIN 1 HOMOLOG"/>
    <property type="match status" value="1"/>
</dbReference>
<dbReference type="Pfam" id="PF02582">
    <property type="entry name" value="DUF155"/>
    <property type="match status" value="1"/>
</dbReference>
<name>A0A1Y2KA61_9PROT</name>
<protein>
    <recommendedName>
        <fullName evidence="1">DUF155 domain-containing protein</fullName>
    </recommendedName>
</protein>
<organism evidence="2 3">
    <name type="scientific">Magnetofaba australis IT-1</name>
    <dbReference type="NCBI Taxonomy" id="1434232"/>
    <lineage>
        <taxon>Bacteria</taxon>
        <taxon>Pseudomonadati</taxon>
        <taxon>Pseudomonadota</taxon>
        <taxon>Magnetococcia</taxon>
        <taxon>Magnetococcales</taxon>
        <taxon>Magnetococcaceae</taxon>
        <taxon>Magnetofaba</taxon>
    </lineage>
</organism>
<keyword evidence="3" id="KW-1185">Reference proteome</keyword>
<evidence type="ECO:0000313" key="2">
    <source>
        <dbReference type="EMBL" id="OSM06804.1"/>
    </source>
</evidence>
<reference evidence="2 3" key="1">
    <citation type="journal article" date="2016" name="BMC Genomics">
        <title>Combined genomic and structural analyses of a cultured magnetotactic bacterium reveals its niche adaptation to a dynamic environment.</title>
        <authorList>
            <person name="Araujo A.C."/>
            <person name="Morillo V."/>
            <person name="Cypriano J."/>
            <person name="Teixeira L.C."/>
            <person name="Leao P."/>
            <person name="Lyra S."/>
            <person name="Almeida L.G."/>
            <person name="Bazylinski D.A."/>
            <person name="Vasconcellos A.T."/>
            <person name="Abreu F."/>
            <person name="Lins U."/>
        </authorList>
    </citation>
    <scope>NUCLEOTIDE SEQUENCE [LARGE SCALE GENOMIC DNA]</scope>
    <source>
        <strain evidence="2 3">IT-1</strain>
    </source>
</reference>
<accession>A0A1Y2KA61</accession>
<dbReference type="OrthoDB" id="7931216at2"/>
<dbReference type="InterPro" id="IPR051624">
    <property type="entry name" value="RMD1/Sad1-interacting"/>
</dbReference>
<feature type="domain" description="DUF155" evidence="1">
    <location>
        <begin position="51"/>
        <end position="217"/>
    </location>
</feature>
<dbReference type="AlphaFoldDB" id="A0A1Y2KA61"/>
<dbReference type="RefSeq" id="WP_085440513.1">
    <property type="nucleotide sequence ID" value="NZ_LVJN01000015.1"/>
</dbReference>
<comment type="caution">
    <text evidence="2">The sequence shown here is derived from an EMBL/GenBank/DDBJ whole genome shotgun (WGS) entry which is preliminary data.</text>
</comment>
<dbReference type="InterPro" id="IPR003734">
    <property type="entry name" value="DUF155"/>
</dbReference>
<dbReference type="EMBL" id="LVJN01000015">
    <property type="protein sequence ID" value="OSM06804.1"/>
    <property type="molecule type" value="Genomic_DNA"/>
</dbReference>
<evidence type="ECO:0000259" key="1">
    <source>
        <dbReference type="Pfam" id="PF02582"/>
    </source>
</evidence>
<dbReference type="STRING" id="1434232.MAIT1_00329"/>